<dbReference type="PRINTS" id="PR00359">
    <property type="entry name" value="BP450"/>
</dbReference>
<dbReference type="SUPFAM" id="SSF48264">
    <property type="entry name" value="Cytochrome P450"/>
    <property type="match status" value="1"/>
</dbReference>
<dbReference type="InterPro" id="IPR017972">
    <property type="entry name" value="Cyt_P450_CS"/>
</dbReference>
<comment type="caution">
    <text evidence="3">The sequence shown here is derived from an EMBL/GenBank/DDBJ whole genome shotgun (WGS) entry which is preliminary data.</text>
</comment>
<dbReference type="PROSITE" id="PS00086">
    <property type="entry name" value="CYTOCHROME_P450"/>
    <property type="match status" value="1"/>
</dbReference>
<keyword evidence="2" id="KW-0408">Iron</keyword>
<dbReference type="InterPro" id="IPR002397">
    <property type="entry name" value="Cyt_P450_B"/>
</dbReference>
<dbReference type="GO" id="GO:0020037">
    <property type="term" value="F:heme binding"/>
    <property type="evidence" value="ECO:0007669"/>
    <property type="project" value="InterPro"/>
</dbReference>
<evidence type="ECO:0000313" key="4">
    <source>
        <dbReference type="Proteomes" id="UP000266327"/>
    </source>
</evidence>
<keyword evidence="2" id="KW-0479">Metal-binding</keyword>
<keyword evidence="2" id="KW-0349">Heme</keyword>
<dbReference type="Pfam" id="PF00067">
    <property type="entry name" value="p450"/>
    <property type="match status" value="1"/>
</dbReference>
<accession>A0A3A3GEF0</accession>
<sequence length="410" mass="46086">MQAAKIIPPLTEKPAHVPAELVRDVDIFNLPGAREDVHLAWKRIQMEMPRIFWTPRNGGLWMLTRAADVLEYQKDHETFSLKGALVPNHPRPFPAPPIDVEDAEHAPWRLLLSPAFSPKKVAEAEAMVRKVTIEAIEGFNARGECEFVREFTRILPIVVFLTMMGLPPEDKEELLPLADVIVTSSTPEKLTEARMALMAYIQKQVNERKINPKDDLITQIMNAKIKGEPIEERYAVGMLTLALSGGLDTVKNMLGFCCLFLATHPDHVRQLRENPDLIPNAVEELFRRHGVSNTARLVRKDCEFAGVHLKKGDQIQGVSSMVGLDDETVPDPMTVDFNRPMPIPHATFGNGPHRCPGSILAKREVVVWLQEWLPRIPEFRVKPGTVPRQNAGMVNNVAELWLSWDAAKTA</sequence>
<organism evidence="3 4">
    <name type="scientific">Noviherbaspirillum sedimenti</name>
    <dbReference type="NCBI Taxonomy" id="2320865"/>
    <lineage>
        <taxon>Bacteria</taxon>
        <taxon>Pseudomonadati</taxon>
        <taxon>Pseudomonadota</taxon>
        <taxon>Betaproteobacteria</taxon>
        <taxon>Burkholderiales</taxon>
        <taxon>Oxalobacteraceae</taxon>
        <taxon>Noviherbaspirillum</taxon>
    </lineage>
</organism>
<dbReference type="GO" id="GO:0005506">
    <property type="term" value="F:iron ion binding"/>
    <property type="evidence" value="ECO:0007669"/>
    <property type="project" value="InterPro"/>
</dbReference>
<evidence type="ECO:0000256" key="1">
    <source>
        <dbReference type="ARBA" id="ARBA00010617"/>
    </source>
</evidence>
<evidence type="ECO:0000313" key="3">
    <source>
        <dbReference type="EMBL" id="RJG00606.1"/>
    </source>
</evidence>
<dbReference type="AlphaFoldDB" id="A0A3A3GEF0"/>
<keyword evidence="2" id="KW-0503">Monooxygenase</keyword>
<dbReference type="GO" id="GO:0004497">
    <property type="term" value="F:monooxygenase activity"/>
    <property type="evidence" value="ECO:0007669"/>
    <property type="project" value="UniProtKB-KW"/>
</dbReference>
<dbReference type="RefSeq" id="WP_119784061.1">
    <property type="nucleotide sequence ID" value="NZ_QYUQ01000002.1"/>
</dbReference>
<gene>
    <name evidence="3" type="ORF">D3878_02620</name>
</gene>
<dbReference type="EMBL" id="QYUQ01000002">
    <property type="protein sequence ID" value="RJG00606.1"/>
    <property type="molecule type" value="Genomic_DNA"/>
</dbReference>
<dbReference type="PANTHER" id="PTHR46696:SF6">
    <property type="entry name" value="P450, PUTATIVE (EUROFUNG)-RELATED"/>
    <property type="match status" value="1"/>
</dbReference>
<dbReference type="Proteomes" id="UP000266327">
    <property type="component" value="Unassembled WGS sequence"/>
</dbReference>
<evidence type="ECO:0000256" key="2">
    <source>
        <dbReference type="RuleBase" id="RU000461"/>
    </source>
</evidence>
<dbReference type="GO" id="GO:0016705">
    <property type="term" value="F:oxidoreductase activity, acting on paired donors, with incorporation or reduction of molecular oxygen"/>
    <property type="evidence" value="ECO:0007669"/>
    <property type="project" value="InterPro"/>
</dbReference>
<keyword evidence="2" id="KW-0560">Oxidoreductase</keyword>
<dbReference type="Gene3D" id="1.10.630.10">
    <property type="entry name" value="Cytochrome P450"/>
    <property type="match status" value="1"/>
</dbReference>
<dbReference type="InterPro" id="IPR036396">
    <property type="entry name" value="Cyt_P450_sf"/>
</dbReference>
<reference evidence="4" key="1">
    <citation type="submission" date="2018-09" db="EMBL/GenBank/DDBJ databases">
        <authorList>
            <person name="Zhu H."/>
        </authorList>
    </citation>
    <scope>NUCLEOTIDE SEQUENCE [LARGE SCALE GENOMIC DNA]</scope>
    <source>
        <strain evidence="4">K1S02-23</strain>
    </source>
</reference>
<name>A0A3A3GEF0_9BURK</name>
<proteinExistence type="inferred from homology"/>
<dbReference type="OrthoDB" id="4168525at2"/>
<dbReference type="CDD" id="cd11035">
    <property type="entry name" value="P450cam-like"/>
    <property type="match status" value="1"/>
</dbReference>
<protein>
    <submittedName>
        <fullName evidence="3">Cytochrome P450</fullName>
    </submittedName>
</protein>
<comment type="similarity">
    <text evidence="1 2">Belongs to the cytochrome P450 family.</text>
</comment>
<dbReference type="InterPro" id="IPR001128">
    <property type="entry name" value="Cyt_P450"/>
</dbReference>
<dbReference type="PANTHER" id="PTHR46696">
    <property type="entry name" value="P450, PUTATIVE (EUROFUNG)-RELATED"/>
    <property type="match status" value="1"/>
</dbReference>
<keyword evidence="4" id="KW-1185">Reference proteome</keyword>